<evidence type="ECO:0000259" key="5">
    <source>
        <dbReference type="PROSITE" id="PS51935"/>
    </source>
</evidence>
<name>A0A098TJB6_9CYAN</name>
<dbReference type="GO" id="GO:0008234">
    <property type="term" value="F:cysteine-type peptidase activity"/>
    <property type="evidence" value="ECO:0007669"/>
    <property type="project" value="UniProtKB-KW"/>
</dbReference>
<accession>A0A098TJB6</accession>
<keyword evidence="4" id="KW-0788">Thiol protease</keyword>
<comment type="caution">
    <text evidence="6">The sequence shown here is derived from an EMBL/GenBank/DDBJ whole genome shotgun (WGS) entry which is preliminary data.</text>
</comment>
<comment type="similarity">
    <text evidence="1">Belongs to the peptidase C40 family.</text>
</comment>
<protein>
    <submittedName>
        <fullName evidence="6">Glycoside hydrolase</fullName>
    </submittedName>
</protein>
<proteinExistence type="inferred from homology"/>
<dbReference type="PANTHER" id="PTHR47053:SF1">
    <property type="entry name" value="MUREIN DD-ENDOPEPTIDASE MEPH-RELATED"/>
    <property type="match status" value="1"/>
</dbReference>
<keyword evidence="7" id="KW-1185">Reference proteome</keyword>
<dbReference type="Gene3D" id="3.90.1720.10">
    <property type="entry name" value="endopeptidase domain like (from Nostoc punctiforme)"/>
    <property type="match status" value="1"/>
</dbReference>
<keyword evidence="2" id="KW-0645">Protease</keyword>
<reference evidence="6 7" key="1">
    <citation type="journal article" date="2014" name="Mol. Ecol.">
        <title>Evolution of Synechococcus.</title>
        <authorList>
            <person name="Dvorak P."/>
            <person name="Casamatta D."/>
            <person name="Hasler P."/>
            <person name="Poulickova A."/>
            <person name="Ondrej V."/>
            <person name="Sanges R."/>
        </authorList>
    </citation>
    <scope>NUCLEOTIDE SEQUENCE [LARGE SCALE GENOMIC DNA]</scope>
    <source>
        <strain evidence="6 7">CAUP A 1101</strain>
    </source>
</reference>
<keyword evidence="3 6" id="KW-0378">Hydrolase</keyword>
<dbReference type="InterPro" id="IPR000064">
    <property type="entry name" value="NLP_P60_dom"/>
</dbReference>
<dbReference type="PANTHER" id="PTHR47053">
    <property type="entry name" value="MUREIN DD-ENDOPEPTIDASE MEPH-RELATED"/>
    <property type="match status" value="1"/>
</dbReference>
<dbReference type="SUPFAM" id="SSF82057">
    <property type="entry name" value="Prokaryotic SH3-related domain"/>
    <property type="match status" value="1"/>
</dbReference>
<evidence type="ECO:0000256" key="4">
    <source>
        <dbReference type="ARBA" id="ARBA00022807"/>
    </source>
</evidence>
<organism evidence="6 7">
    <name type="scientific">Neosynechococcus sphagnicola sy1</name>
    <dbReference type="NCBI Taxonomy" id="1497020"/>
    <lineage>
        <taxon>Bacteria</taxon>
        <taxon>Bacillati</taxon>
        <taxon>Cyanobacteriota</taxon>
        <taxon>Cyanophyceae</taxon>
        <taxon>Neosynechococcales</taxon>
        <taxon>Neosynechococcaceae</taxon>
        <taxon>Neosynechococcus</taxon>
    </lineage>
</organism>
<dbReference type="Gene3D" id="2.30.30.40">
    <property type="entry name" value="SH3 Domains"/>
    <property type="match status" value="1"/>
</dbReference>
<dbReference type="InterPro" id="IPR051202">
    <property type="entry name" value="Peptidase_C40"/>
</dbReference>
<evidence type="ECO:0000256" key="3">
    <source>
        <dbReference type="ARBA" id="ARBA00022801"/>
    </source>
</evidence>
<evidence type="ECO:0000313" key="7">
    <source>
        <dbReference type="Proteomes" id="UP000030170"/>
    </source>
</evidence>
<dbReference type="InterPro" id="IPR038765">
    <property type="entry name" value="Papain-like_cys_pep_sf"/>
</dbReference>
<dbReference type="OrthoDB" id="9808890at2"/>
<dbReference type="AlphaFoldDB" id="A0A098TJB6"/>
<gene>
    <name evidence="6" type="ORF">DO97_11625</name>
</gene>
<evidence type="ECO:0000313" key="6">
    <source>
        <dbReference type="EMBL" id="KGF72194.1"/>
    </source>
</evidence>
<evidence type="ECO:0000256" key="2">
    <source>
        <dbReference type="ARBA" id="ARBA00022670"/>
    </source>
</evidence>
<dbReference type="GO" id="GO:0006508">
    <property type="term" value="P:proteolysis"/>
    <property type="evidence" value="ECO:0007669"/>
    <property type="project" value="UniProtKB-KW"/>
</dbReference>
<dbReference type="PROSITE" id="PS51935">
    <property type="entry name" value="NLPC_P60"/>
    <property type="match status" value="1"/>
</dbReference>
<evidence type="ECO:0000256" key="1">
    <source>
        <dbReference type="ARBA" id="ARBA00007074"/>
    </source>
</evidence>
<feature type="domain" description="NlpC/P60" evidence="5">
    <location>
        <begin position="108"/>
        <end position="241"/>
    </location>
</feature>
<sequence>MIDPLAAEPMAYKILSPLNLYDSPACDRLATQAAPGRQLRILPTVSDPAASEIIQDHPSSGGAATPTAIAVQLSEDDYSGWLHRDDWSRLEPTTLTYEAPLLSLAAIQARLPGAIAVAEAAMTQPNVYLWGGTLGPNYDCSGLIQAAFAAVGIWLPRDAYQQEAFVSQILASDLQPGDLVFFGTPVKATHVGLYLGGGCYIHSSGQEQGHNGIGIDQLSPTSDGVSQVYYQQLRGYGRVIASYQPQTPASWS</sequence>
<dbReference type="STRING" id="1497020.DO97_11625"/>
<dbReference type="Proteomes" id="UP000030170">
    <property type="component" value="Unassembled WGS sequence"/>
</dbReference>
<dbReference type="EMBL" id="JJML01000034">
    <property type="protein sequence ID" value="KGF72194.1"/>
    <property type="molecule type" value="Genomic_DNA"/>
</dbReference>
<dbReference type="Pfam" id="PF00877">
    <property type="entry name" value="NLPC_P60"/>
    <property type="match status" value="1"/>
</dbReference>
<dbReference type="SUPFAM" id="SSF54001">
    <property type="entry name" value="Cysteine proteinases"/>
    <property type="match status" value="1"/>
</dbReference>